<comment type="caution">
    <text evidence="7">The sequence shown here is derived from an EMBL/GenBank/DDBJ whole genome shotgun (WGS) entry which is preliminary data.</text>
</comment>
<dbReference type="SUPFAM" id="SSF53850">
    <property type="entry name" value="Periplasmic binding protein-like II"/>
    <property type="match status" value="1"/>
</dbReference>
<evidence type="ECO:0000259" key="5">
    <source>
        <dbReference type="PROSITE" id="PS50931"/>
    </source>
</evidence>
<dbReference type="Gene3D" id="3.40.190.10">
    <property type="entry name" value="Periplasmic binding protein-like II"/>
    <property type="match status" value="2"/>
</dbReference>
<feature type="domain" description="HTH lysR-type" evidence="5">
    <location>
        <begin position="7"/>
        <end position="64"/>
    </location>
</feature>
<organism evidence="7 8">
    <name type="scientific">Candidatus Dactylopiibacterium carminicum</name>
    <dbReference type="NCBI Taxonomy" id="857335"/>
    <lineage>
        <taxon>Bacteria</taxon>
        <taxon>Pseudomonadati</taxon>
        <taxon>Pseudomonadota</taxon>
        <taxon>Betaproteobacteria</taxon>
        <taxon>Rhodocyclales</taxon>
        <taxon>Rhodocyclaceae</taxon>
        <taxon>Candidatus Dactylopiibacterium</taxon>
    </lineage>
</organism>
<sequence length="327" mass="36184">MDTLPGLKLYQLQYLIAVAEQGSLRQAAQRLGVSASAVSKGLKELEDAAGTPLFERQASGYQPSAAGRLLLTRARTITAEMHAAMRELNDRQAGAITLLSIGVTPWIIHSILPAALERFSSLRPDVRLRIQESLGTDYKALRDGEVDIAIGLSPAAELATEFVVRPLFSYAQAVSCRVDHPCANVRTLEGLTGQGWILAHAIEQYGPPFRDFFLANFAERSDGSWPATLHFTRSAMAAVHLIEHSDLLTILPWPLVEAMRDRYHITAIPLRDDITERQTSFITRRNTVCNGALGQFVDVMMAAIQEAAEKRDGQWLRVARTVDLIRR</sequence>
<comment type="similarity">
    <text evidence="1">Belongs to the LysR transcriptional regulatory family.</text>
</comment>
<dbReference type="AlphaFoldDB" id="A0A272EXZ5"/>
<evidence type="ECO:0000256" key="3">
    <source>
        <dbReference type="ARBA" id="ARBA00023125"/>
    </source>
</evidence>
<dbReference type="FunFam" id="1.10.10.10:FF:000001">
    <property type="entry name" value="LysR family transcriptional regulator"/>
    <property type="match status" value="1"/>
</dbReference>
<evidence type="ECO:0000256" key="2">
    <source>
        <dbReference type="ARBA" id="ARBA00023015"/>
    </source>
</evidence>
<dbReference type="PANTHER" id="PTHR30419">
    <property type="entry name" value="HTH-TYPE TRANSCRIPTIONAL REGULATOR YBHD"/>
    <property type="match status" value="1"/>
</dbReference>
<dbReference type="PROSITE" id="PS50931">
    <property type="entry name" value="HTH_LYSR"/>
    <property type="match status" value="1"/>
</dbReference>
<dbReference type="GO" id="GO:0003677">
    <property type="term" value="F:DNA binding"/>
    <property type="evidence" value="ECO:0007669"/>
    <property type="project" value="UniProtKB-KW"/>
</dbReference>
<dbReference type="GO" id="GO:0005829">
    <property type="term" value="C:cytosol"/>
    <property type="evidence" value="ECO:0007669"/>
    <property type="project" value="TreeGrafter"/>
</dbReference>
<evidence type="ECO:0000256" key="4">
    <source>
        <dbReference type="ARBA" id="ARBA00023163"/>
    </source>
</evidence>
<dbReference type="EMBL" id="NMRN01000007">
    <property type="protein sequence ID" value="PAS94490.1"/>
    <property type="molecule type" value="Genomic_DNA"/>
</dbReference>
<name>A0A272EXZ5_9RHOO</name>
<dbReference type="InterPro" id="IPR050950">
    <property type="entry name" value="HTH-type_LysR_regulators"/>
</dbReference>
<dbReference type="InterPro" id="IPR005119">
    <property type="entry name" value="LysR_subst-bd"/>
</dbReference>
<accession>A0A272EXZ5</accession>
<dbReference type="PANTHER" id="PTHR30419:SF30">
    <property type="entry name" value="LYSR FAMILY TRANSCRIPTIONAL REGULATOR"/>
    <property type="match status" value="1"/>
</dbReference>
<evidence type="ECO:0000313" key="7">
    <source>
        <dbReference type="EMBL" id="PAS94490.1"/>
    </source>
</evidence>
<dbReference type="Proteomes" id="UP000623509">
    <property type="component" value="Unassembled WGS sequence"/>
</dbReference>
<dbReference type="InterPro" id="IPR036388">
    <property type="entry name" value="WH-like_DNA-bd_sf"/>
</dbReference>
<gene>
    <name evidence="6" type="ORF">BGI27_04865</name>
    <name evidence="7" type="ORF">CGU29_04075</name>
</gene>
<dbReference type="Pfam" id="PF00126">
    <property type="entry name" value="HTH_1"/>
    <property type="match status" value="1"/>
</dbReference>
<reference evidence="7 8" key="2">
    <citation type="submission" date="2017-07" db="EMBL/GenBank/DDBJ databases">
        <title>Candidatus Dactylopiibacterium carminicum, a nitrogen-fixing symbiont of the cochineal insect Dactylopius coccus and Dactylopius opuntiae (Hemiptera: Coccoidea: Dactylopiidae).</title>
        <authorList>
            <person name="Vera A."/>
        </authorList>
    </citation>
    <scope>NUCLEOTIDE SEQUENCE [LARGE SCALE GENOMIC DNA]</scope>
    <source>
        <strain evidence="7 8">NFDCM</strain>
    </source>
</reference>
<dbReference type="SUPFAM" id="SSF46785">
    <property type="entry name" value="Winged helix' DNA-binding domain"/>
    <property type="match status" value="1"/>
</dbReference>
<evidence type="ECO:0000313" key="8">
    <source>
        <dbReference type="Proteomes" id="UP000216107"/>
    </source>
</evidence>
<dbReference type="Gene3D" id="1.10.10.10">
    <property type="entry name" value="Winged helix-like DNA-binding domain superfamily/Winged helix DNA-binding domain"/>
    <property type="match status" value="1"/>
</dbReference>
<dbReference type="InterPro" id="IPR000847">
    <property type="entry name" value="LysR_HTH_N"/>
</dbReference>
<dbReference type="Pfam" id="PF03466">
    <property type="entry name" value="LysR_substrate"/>
    <property type="match status" value="1"/>
</dbReference>
<dbReference type="OrthoDB" id="9133980at2"/>
<reference evidence="6 9" key="1">
    <citation type="submission" date="2016-08" db="EMBL/GenBank/DDBJ databases">
        <title>Candidatus Dactylopiibacterium carminicum genome sequence.</title>
        <authorList>
            <person name="Ramirez-Puebla S.T."/>
            <person name="Ormeno-Orrillo E."/>
            <person name="Vera-Ponce De Leon A."/>
            <person name="Luis L."/>
            <person name="Sanchez-Flores A."/>
            <person name="Monica R."/>
            <person name="Martinez-Romero E."/>
        </authorList>
    </citation>
    <scope>NUCLEOTIDE SEQUENCE [LARGE SCALE GENOMIC DNA]</scope>
    <source>
        <strain evidence="6">END1</strain>
    </source>
</reference>
<keyword evidence="9" id="KW-1185">Reference proteome</keyword>
<keyword evidence="2" id="KW-0805">Transcription regulation</keyword>
<keyword evidence="3" id="KW-0238">DNA-binding</keyword>
<dbReference type="InterPro" id="IPR036390">
    <property type="entry name" value="WH_DNA-bd_sf"/>
</dbReference>
<dbReference type="GO" id="GO:0003700">
    <property type="term" value="F:DNA-binding transcription factor activity"/>
    <property type="evidence" value="ECO:0007669"/>
    <property type="project" value="InterPro"/>
</dbReference>
<proteinExistence type="inferred from homology"/>
<evidence type="ECO:0000313" key="9">
    <source>
        <dbReference type="Proteomes" id="UP000623509"/>
    </source>
</evidence>
<protein>
    <submittedName>
        <fullName evidence="6">LysR family transcriptional regulator</fullName>
    </submittedName>
</protein>
<dbReference type="EMBL" id="MDUX01000011">
    <property type="protein sequence ID" value="KAF7599930.1"/>
    <property type="molecule type" value="Genomic_DNA"/>
</dbReference>
<dbReference type="RefSeq" id="WP_095523792.1">
    <property type="nucleotide sequence ID" value="NZ_MDUX01000011.1"/>
</dbReference>
<evidence type="ECO:0000256" key="1">
    <source>
        <dbReference type="ARBA" id="ARBA00009437"/>
    </source>
</evidence>
<keyword evidence="4" id="KW-0804">Transcription</keyword>
<evidence type="ECO:0000313" key="6">
    <source>
        <dbReference type="EMBL" id="KAF7599930.1"/>
    </source>
</evidence>
<dbReference type="Proteomes" id="UP000216107">
    <property type="component" value="Unassembled WGS sequence"/>
</dbReference>